<dbReference type="Gene3D" id="3.30.420.40">
    <property type="match status" value="2"/>
</dbReference>
<dbReference type="InterPro" id="IPR050696">
    <property type="entry name" value="FtsA/MreB"/>
</dbReference>
<dbReference type="PANTHER" id="PTHR32432">
    <property type="entry name" value="CELL DIVISION PROTEIN FTSA-RELATED"/>
    <property type="match status" value="1"/>
</dbReference>
<dbReference type="AlphaFoldDB" id="W4QTM1"/>
<dbReference type="EMBL" id="BAUV01000012">
    <property type="protein sequence ID" value="GAE34948.1"/>
    <property type="molecule type" value="Genomic_DNA"/>
</dbReference>
<dbReference type="InterPro" id="IPR005883">
    <property type="entry name" value="PilM"/>
</dbReference>
<accession>W4QTM1</accession>
<comment type="caution">
    <text evidence="1">The sequence shown here is derived from an EMBL/GenBank/DDBJ whole genome shotgun (WGS) entry which is preliminary data.</text>
</comment>
<dbReference type="PANTHER" id="PTHR32432:SF3">
    <property type="entry name" value="ETHANOLAMINE UTILIZATION PROTEIN EUTJ"/>
    <property type="match status" value="1"/>
</dbReference>
<dbReference type="eggNOG" id="COG4972">
    <property type="taxonomic scope" value="Bacteria"/>
</dbReference>
<dbReference type="Gene3D" id="3.30.1490.300">
    <property type="match status" value="1"/>
</dbReference>
<name>W4QTM1_HALA3</name>
<organism evidence="1 2">
    <name type="scientific">Halalkalibacter akibai (strain ATCC 43226 / DSM 21942 / CIP 109018 / JCM 9157 / 1139)</name>
    <name type="common">Bacillus akibai</name>
    <dbReference type="NCBI Taxonomy" id="1236973"/>
    <lineage>
        <taxon>Bacteria</taxon>
        <taxon>Bacillati</taxon>
        <taxon>Bacillota</taxon>
        <taxon>Bacilli</taxon>
        <taxon>Bacillales</taxon>
        <taxon>Bacillaceae</taxon>
        <taxon>Halalkalibacter</taxon>
    </lineage>
</organism>
<dbReference type="Pfam" id="PF11104">
    <property type="entry name" value="PilM_2"/>
    <property type="match status" value="1"/>
</dbReference>
<sequence length="375" mass="42378">MLFNNKYSGIDFRDNKVTFATVKLDKQAPILEDIYETPLKENVVNNGVVMEKGLLSTALRTYFQSGKVNSKQAHLAIPTQNTLIRKITTLPDLEEKELAKLLQFQIGETIHLPFEDPIYDFVKIGSILPKGEQSANEDDDFTLEDLTNKVEKEMQGPKSEILFFATSRPISQSLMETCEKAGFKPQTAEIRGLSLQRLLMYLHPSWLKGTEMIMDVTEETVDIHIFKNDLIVFSRTMAIESNDYIQTPTPEAEVLSFSDDALIQTEVAATVEPVAWDIDQYVSAVISEFQKAQNFFRYSLGERDSEFSRIILTGDYASKIASSLSSRLQMDISSIDYSSILSHDNMTQQQLDSCSVAIGLALRTNDKPDKNRKLK</sequence>
<evidence type="ECO:0000313" key="1">
    <source>
        <dbReference type="EMBL" id="GAE34948.1"/>
    </source>
</evidence>
<evidence type="ECO:0000313" key="2">
    <source>
        <dbReference type="Proteomes" id="UP000018896"/>
    </source>
</evidence>
<dbReference type="STRING" id="1236973.JCM9157_2033"/>
<keyword evidence="2" id="KW-1185">Reference proteome</keyword>
<gene>
    <name evidence="1" type="ORF">JCM9157_2033</name>
</gene>
<dbReference type="Proteomes" id="UP000018896">
    <property type="component" value="Unassembled WGS sequence"/>
</dbReference>
<reference evidence="1 2" key="1">
    <citation type="journal article" date="2014" name="Genome Announc.">
        <title>Draft Genome Sequences of Three Alkaliphilic Bacillus Strains, Bacillus wakoensis JCM 9140T, Bacillus akibai JCM 9157T, and Bacillus hemicellulosilyticus JCM 9152T.</title>
        <authorList>
            <person name="Yuki M."/>
            <person name="Oshima K."/>
            <person name="Suda W."/>
            <person name="Oshida Y."/>
            <person name="Kitamura K."/>
            <person name="Iida T."/>
            <person name="Hattori M."/>
            <person name="Ohkuma M."/>
        </authorList>
    </citation>
    <scope>NUCLEOTIDE SEQUENCE [LARGE SCALE GENOMIC DNA]</scope>
    <source>
        <strain evidence="1 2">JCM 9157</strain>
    </source>
</reference>
<evidence type="ECO:0008006" key="3">
    <source>
        <dbReference type="Google" id="ProtNLM"/>
    </source>
</evidence>
<dbReference type="OrthoDB" id="2690797at2"/>
<dbReference type="RefSeq" id="WP_035664102.1">
    <property type="nucleotide sequence ID" value="NZ_BAUV01000012.1"/>
</dbReference>
<proteinExistence type="predicted"/>
<protein>
    <recommendedName>
        <fullName evidence="3">Pilus assembly protein PilM</fullName>
    </recommendedName>
</protein>